<evidence type="ECO:0000256" key="2">
    <source>
        <dbReference type="ARBA" id="ARBA00008929"/>
    </source>
</evidence>
<dbReference type="Pfam" id="PF03916">
    <property type="entry name" value="NrfD"/>
    <property type="match status" value="1"/>
</dbReference>
<keyword evidence="3" id="KW-1003">Cell membrane</keyword>
<feature type="transmembrane region" description="Helical" evidence="7">
    <location>
        <begin position="234"/>
        <end position="253"/>
    </location>
</feature>
<dbReference type="Proteomes" id="UP000701702">
    <property type="component" value="Unassembled WGS sequence"/>
</dbReference>
<proteinExistence type="inferred from homology"/>
<feature type="transmembrane region" description="Helical" evidence="7">
    <location>
        <begin position="48"/>
        <end position="71"/>
    </location>
</feature>
<keyword evidence="6 7" id="KW-0472">Membrane</keyword>
<comment type="caution">
    <text evidence="8">The sequence shown here is derived from an EMBL/GenBank/DDBJ whole genome shotgun (WGS) entry which is preliminary data.</text>
</comment>
<evidence type="ECO:0000256" key="6">
    <source>
        <dbReference type="ARBA" id="ARBA00023136"/>
    </source>
</evidence>
<evidence type="ECO:0000256" key="4">
    <source>
        <dbReference type="ARBA" id="ARBA00022692"/>
    </source>
</evidence>
<keyword evidence="5 7" id="KW-1133">Transmembrane helix</keyword>
<evidence type="ECO:0000313" key="8">
    <source>
        <dbReference type="EMBL" id="CAG9185926.1"/>
    </source>
</evidence>
<feature type="transmembrane region" description="Helical" evidence="7">
    <location>
        <begin position="169"/>
        <end position="191"/>
    </location>
</feature>
<evidence type="ECO:0000256" key="5">
    <source>
        <dbReference type="ARBA" id="ARBA00022989"/>
    </source>
</evidence>
<keyword evidence="9" id="KW-1185">Reference proteome</keyword>
<keyword evidence="4 7" id="KW-0812">Transmembrane</keyword>
<feature type="transmembrane region" description="Helical" evidence="7">
    <location>
        <begin position="83"/>
        <end position="111"/>
    </location>
</feature>
<evidence type="ECO:0000313" key="9">
    <source>
        <dbReference type="Proteomes" id="UP000701702"/>
    </source>
</evidence>
<reference evidence="8 9" key="1">
    <citation type="submission" date="2021-08" db="EMBL/GenBank/DDBJ databases">
        <authorList>
            <person name="Peeters C."/>
        </authorList>
    </citation>
    <scope>NUCLEOTIDE SEQUENCE [LARGE SCALE GENOMIC DNA]</scope>
    <source>
        <strain evidence="8 9">LMG 23994</strain>
    </source>
</reference>
<dbReference type="PANTHER" id="PTHR43044">
    <property type="match status" value="1"/>
</dbReference>
<feature type="transmembrane region" description="Helical" evidence="7">
    <location>
        <begin position="355"/>
        <end position="373"/>
    </location>
</feature>
<evidence type="ECO:0000256" key="1">
    <source>
        <dbReference type="ARBA" id="ARBA00004651"/>
    </source>
</evidence>
<dbReference type="InterPro" id="IPR005614">
    <property type="entry name" value="NrfD-like"/>
</dbReference>
<dbReference type="PANTHER" id="PTHR43044:SF2">
    <property type="entry name" value="POLYSULPHIDE REDUCTASE NRFD"/>
    <property type="match status" value="1"/>
</dbReference>
<evidence type="ECO:0000256" key="7">
    <source>
        <dbReference type="SAM" id="Phobius"/>
    </source>
</evidence>
<gene>
    <name evidence="8" type="ORF">LMG23994_05974</name>
</gene>
<protein>
    <recommendedName>
        <fullName evidence="10">Hydrogenase</fullName>
    </recommendedName>
</protein>
<evidence type="ECO:0000256" key="3">
    <source>
        <dbReference type="ARBA" id="ARBA00022475"/>
    </source>
</evidence>
<comment type="similarity">
    <text evidence="2">Belongs to the NrfD family.</text>
</comment>
<accession>A0ABN7ZNM6</accession>
<comment type="subcellular location">
    <subcellularLocation>
        <location evidence="1">Cell membrane</location>
        <topology evidence="1">Multi-pass membrane protein</topology>
    </subcellularLocation>
</comment>
<feature type="transmembrane region" description="Helical" evidence="7">
    <location>
        <begin position="123"/>
        <end position="149"/>
    </location>
</feature>
<name>A0ABN7ZNM6_9BURK</name>
<organism evidence="8 9">
    <name type="scientific">Cupriavidus pinatubonensis</name>
    <dbReference type="NCBI Taxonomy" id="248026"/>
    <lineage>
        <taxon>Bacteria</taxon>
        <taxon>Pseudomonadati</taxon>
        <taxon>Pseudomonadota</taxon>
        <taxon>Betaproteobacteria</taxon>
        <taxon>Burkholderiales</taxon>
        <taxon>Burkholderiaceae</taxon>
        <taxon>Cupriavidus</taxon>
    </lineage>
</organism>
<feature type="transmembrane region" description="Helical" evidence="7">
    <location>
        <begin position="273"/>
        <end position="293"/>
    </location>
</feature>
<sequence>MTMADRTDRYDRPPVSKDIGVLRPGWGYASVSDKIAGLVLEQPVRLPWLSAFLLTFAGMLVFMGATAWLFARGVGIWGVDIPVAWGFAIGNFVWWIGIGHAGTFISAFLLLLRQQWRTSVNRFAEAMTLFAAAIAGLFPILHLGRPWFFYWLVPYPDVMNVWPQWRSPLVWDLFAIGTYLIVSLLFWYVGLIPDLATLRDRACLRGRRRTAQAYALLAVGWRGDARHWARYESAYLLLAGLATPLVIAVHSIVSLDFAIGNTPGYHSTIFPPYFVAGALFSGFAMVLTIAIPLRRVYGLEDFITTRHLANAAKIMLTVSLIVAYGYASEILTAFYSGDRYEMFLFRNRWTGPYAGVYWAMMTCNVLAPQCLWWRRVRHSPVVLFVLSLDINTGMWMERFLIVISSLHRDFLPSSWVCLG</sequence>
<feature type="transmembrane region" description="Helical" evidence="7">
    <location>
        <begin position="314"/>
        <end position="335"/>
    </location>
</feature>
<dbReference type="EMBL" id="CAJZAF010000046">
    <property type="protein sequence ID" value="CAG9185926.1"/>
    <property type="molecule type" value="Genomic_DNA"/>
</dbReference>
<evidence type="ECO:0008006" key="10">
    <source>
        <dbReference type="Google" id="ProtNLM"/>
    </source>
</evidence>